<feature type="compositionally biased region" description="Acidic residues" evidence="1">
    <location>
        <begin position="97"/>
        <end position="129"/>
    </location>
</feature>
<feature type="region of interest" description="Disordered" evidence="1">
    <location>
        <begin position="83"/>
        <end position="142"/>
    </location>
</feature>
<proteinExistence type="predicted"/>
<organism evidence="2 3">
    <name type="scientific">Gordonia iterans</name>
    <dbReference type="NCBI Taxonomy" id="1004901"/>
    <lineage>
        <taxon>Bacteria</taxon>
        <taxon>Bacillati</taxon>
        <taxon>Actinomycetota</taxon>
        <taxon>Actinomycetes</taxon>
        <taxon>Mycobacteriales</taxon>
        <taxon>Gordoniaceae</taxon>
        <taxon>Gordonia</taxon>
    </lineage>
</organism>
<dbReference type="Pfam" id="PF23785">
    <property type="entry name" value="DUF7171"/>
    <property type="match status" value="1"/>
</dbReference>
<evidence type="ECO:0000256" key="1">
    <source>
        <dbReference type="SAM" id="MobiDB-lite"/>
    </source>
</evidence>
<name>A0A2S0KB83_9ACTN</name>
<dbReference type="Proteomes" id="UP000239814">
    <property type="component" value="Chromosome"/>
</dbReference>
<accession>A0A2S0KB83</accession>
<dbReference type="AlphaFoldDB" id="A0A2S0KB83"/>
<dbReference type="KEGG" id="git:C6V83_00085"/>
<evidence type="ECO:0000313" key="2">
    <source>
        <dbReference type="EMBL" id="AVL98915.1"/>
    </source>
</evidence>
<dbReference type="RefSeq" id="WP_105940664.1">
    <property type="nucleotide sequence ID" value="NZ_CP027433.1"/>
</dbReference>
<evidence type="ECO:0000313" key="3">
    <source>
        <dbReference type="Proteomes" id="UP000239814"/>
    </source>
</evidence>
<keyword evidence="3" id="KW-1185">Reference proteome</keyword>
<dbReference type="EMBL" id="CP027433">
    <property type="protein sequence ID" value="AVL98915.1"/>
    <property type="molecule type" value="Genomic_DNA"/>
</dbReference>
<protein>
    <submittedName>
        <fullName evidence="2">Uncharacterized protein</fullName>
    </submittedName>
</protein>
<gene>
    <name evidence="2" type="ORF">C6V83_00085</name>
</gene>
<dbReference type="InterPro" id="IPR055595">
    <property type="entry name" value="DUF7171"/>
</dbReference>
<sequence>MSKVEKLNGTGGTADGLYFYSFAGRPIDQYDWADGTDPRANIGDVYVLTIRAEVQKVVTDEIKDGQRQTIGFKVIDAKRGQMVAKADKSDPNQTSIDDVDVDEDTDYGDSPDPDDVIDVDVIDDPDDDTVVAGDFGPNFSEA</sequence>
<reference evidence="2 3" key="1">
    <citation type="submission" date="2018-03" db="EMBL/GenBank/DDBJ databases">
        <title>Characteristics and genome of n-alkane degrading marine bacteria Gordonia iterans isolated from crude oil contaminated in Tae-an, South Korea.</title>
        <authorList>
            <person name="Lee S.-S."/>
            <person name="Kim H."/>
        </authorList>
    </citation>
    <scope>NUCLEOTIDE SEQUENCE [LARGE SCALE GENOMIC DNA]</scope>
    <source>
        <strain evidence="2 3">Co17</strain>
    </source>
</reference>